<dbReference type="InterPro" id="IPR013783">
    <property type="entry name" value="Ig-like_fold"/>
</dbReference>
<gene>
    <name evidence="3" type="ORF">I2501_36400</name>
</gene>
<dbReference type="InterPro" id="IPR024361">
    <property type="entry name" value="BACON"/>
</dbReference>
<evidence type="ECO:0000313" key="4">
    <source>
        <dbReference type="Proteomes" id="UP000657385"/>
    </source>
</evidence>
<evidence type="ECO:0000313" key="3">
    <source>
        <dbReference type="EMBL" id="MBF9073511.1"/>
    </source>
</evidence>
<feature type="region of interest" description="Disordered" evidence="1">
    <location>
        <begin position="442"/>
        <end position="530"/>
    </location>
</feature>
<feature type="region of interest" description="Disordered" evidence="1">
    <location>
        <begin position="296"/>
        <end position="333"/>
    </location>
</feature>
<comment type="caution">
    <text evidence="3">The sequence shown here is derived from an EMBL/GenBank/DDBJ whole genome shotgun (WGS) entry which is preliminary data.</text>
</comment>
<reference evidence="3" key="1">
    <citation type="submission" date="2020-11" db="EMBL/GenBank/DDBJ databases">
        <title>Isolation and identification of active actinomycetes.</title>
        <authorList>
            <person name="Yu B."/>
        </authorList>
    </citation>
    <scope>NUCLEOTIDE SEQUENCE</scope>
    <source>
        <strain evidence="3">NEAU-YB345</strain>
    </source>
</reference>
<dbReference type="Gene3D" id="1.20.140.160">
    <property type="match status" value="1"/>
</dbReference>
<dbReference type="Gene3D" id="2.60.40.10">
    <property type="entry name" value="Immunoglobulins"/>
    <property type="match status" value="1"/>
</dbReference>
<name>A0A931BBH1_9ACTN</name>
<dbReference type="GO" id="GO:0005975">
    <property type="term" value="P:carbohydrate metabolic process"/>
    <property type="evidence" value="ECO:0007669"/>
    <property type="project" value="UniProtKB-ARBA"/>
</dbReference>
<organism evidence="3 4">
    <name type="scientific">Streptacidiphilus fuscans</name>
    <dbReference type="NCBI Taxonomy" id="2789292"/>
    <lineage>
        <taxon>Bacteria</taxon>
        <taxon>Bacillati</taxon>
        <taxon>Actinomycetota</taxon>
        <taxon>Actinomycetes</taxon>
        <taxon>Kitasatosporales</taxon>
        <taxon>Streptomycetaceae</taxon>
        <taxon>Streptacidiphilus</taxon>
    </lineage>
</organism>
<proteinExistence type="predicted"/>
<dbReference type="Pfam" id="PF19190">
    <property type="entry name" value="BACON_2"/>
    <property type="match status" value="1"/>
</dbReference>
<feature type="compositionally biased region" description="Pro residues" evidence="1">
    <location>
        <begin position="456"/>
        <end position="485"/>
    </location>
</feature>
<keyword evidence="4" id="KW-1185">Reference proteome</keyword>
<feature type="compositionally biased region" description="Polar residues" evidence="1">
    <location>
        <begin position="296"/>
        <end position="307"/>
    </location>
</feature>
<feature type="domain" description="BACON" evidence="2">
    <location>
        <begin position="362"/>
        <end position="426"/>
    </location>
</feature>
<accession>A0A931BBH1</accession>
<protein>
    <submittedName>
        <fullName evidence="3">BACON domain-containing protein</fullName>
    </submittedName>
</protein>
<dbReference type="Proteomes" id="UP000657385">
    <property type="component" value="Unassembled WGS sequence"/>
</dbReference>
<dbReference type="AlphaFoldDB" id="A0A931BBH1"/>
<sequence>MDTVLDQLADALFSYSLSVLCDQDEAVAAVRQTRRLAVRHRRRLRRPELQRAWLYALNRHVCLLRLEARTAPPPAQTAHTAHTAQTARSRLARLAWPEAAGTTPAQREALELSARHQLETPEVAAVLGLRLDAAAVLLAQGTCEVERTAAALAVLAADVCPELTRIGRGRGPVLGRALRGELVRHVDECPTCRGAAERGAAEGPWPGTPRDTGALPLVHLPRAALRTPRGEEPLPDPRFDRRGFPVHLPPQAERAVVVRHRTVIGSVAAAVVAAPAVALWAMHLADAPGIPAAQVTSVRVSDPQSADPSEGPAAPSGSATGPVDSGGGRLGENVAFTVTTPGVTTPPGTVPIPVGSSGVGAGQLDVGAAESGGRTLITLTNTGGSALLWTASVQAPWIRLSRDGGTLAPGAQLTVLVTVDEDATPRDPWSAQIVFQPSGSTVTLYGTGSSRRGIPSPTPSPTSASPTPPPTPSSSPTPTPTPTPTPSASASGTPSTAPSGATPPGSPSADPTPQSSDTPSSGSPVPTDGH</sequence>
<dbReference type="RefSeq" id="WP_196198355.1">
    <property type="nucleotide sequence ID" value="NZ_JADPRT010000023.1"/>
</dbReference>
<feature type="compositionally biased region" description="Low complexity" evidence="1">
    <location>
        <begin position="486"/>
        <end position="530"/>
    </location>
</feature>
<dbReference type="EMBL" id="JADPRT010000023">
    <property type="protein sequence ID" value="MBF9073511.1"/>
    <property type="molecule type" value="Genomic_DNA"/>
</dbReference>
<evidence type="ECO:0000259" key="2">
    <source>
        <dbReference type="Pfam" id="PF19190"/>
    </source>
</evidence>
<evidence type="ECO:0000256" key="1">
    <source>
        <dbReference type="SAM" id="MobiDB-lite"/>
    </source>
</evidence>